<evidence type="ECO:0000256" key="1">
    <source>
        <dbReference type="SAM" id="MobiDB-lite"/>
    </source>
</evidence>
<feature type="region of interest" description="Disordered" evidence="1">
    <location>
        <begin position="177"/>
        <end position="197"/>
    </location>
</feature>
<feature type="compositionally biased region" description="Polar residues" evidence="1">
    <location>
        <begin position="183"/>
        <end position="197"/>
    </location>
</feature>
<gene>
    <name evidence="2" type="ORF">PtA15_6A618</name>
</gene>
<sequence>MLMFLAQVLQGFAPFDYFAWALEFVEGYGCSQLAGSSLFQCVSSSRRVWPTRDACGGGLRELSSLRRSATKKSSLNWNQPSPHRQHIRAVMRHPDQAHASKKSDDQHRLANLKSSSPLRFPPQTQPSLVEGPAVRSPRANPCSFHHLQMNSTSILPIEPTKRHPLYRPPALVPIRTSEAAPHPTSSQAAPPEPGTQTAIGATLVPLQDSMQTFRQYMQGFKKTYRLAFDLTISVEDASTLSDGDQLLYANYMRKMRLTSQINLNSD</sequence>
<feature type="region of interest" description="Disordered" evidence="1">
    <location>
        <begin position="92"/>
        <end position="144"/>
    </location>
</feature>
<organism evidence="2 3">
    <name type="scientific">Puccinia triticina</name>
    <dbReference type="NCBI Taxonomy" id="208348"/>
    <lineage>
        <taxon>Eukaryota</taxon>
        <taxon>Fungi</taxon>
        <taxon>Dikarya</taxon>
        <taxon>Basidiomycota</taxon>
        <taxon>Pucciniomycotina</taxon>
        <taxon>Pucciniomycetes</taxon>
        <taxon>Pucciniales</taxon>
        <taxon>Pucciniaceae</taxon>
        <taxon>Puccinia</taxon>
    </lineage>
</organism>
<keyword evidence="3" id="KW-1185">Reference proteome</keyword>
<reference evidence="2" key="1">
    <citation type="submission" date="2022-10" db="EMBL/GenBank/DDBJ databases">
        <title>Puccinia triticina Genome sequencing and assembly.</title>
        <authorList>
            <person name="Li C."/>
        </authorList>
    </citation>
    <scope>NUCLEOTIDE SEQUENCE</scope>
    <source>
        <strain evidence="2">Pt15</strain>
    </source>
</reference>
<dbReference type="RefSeq" id="XP_053021543.1">
    <property type="nucleotide sequence ID" value="XM_053170342.1"/>
</dbReference>
<name>A0ABY7CL83_9BASI</name>
<dbReference type="GeneID" id="77811237"/>
<accession>A0ABY7CL83</accession>
<evidence type="ECO:0000313" key="2">
    <source>
        <dbReference type="EMBL" id="WAQ85988.1"/>
    </source>
</evidence>
<dbReference type="Proteomes" id="UP001164743">
    <property type="component" value="Chromosome 6A"/>
</dbReference>
<protein>
    <submittedName>
        <fullName evidence="2">Uncharacterized protein</fullName>
    </submittedName>
</protein>
<proteinExistence type="predicted"/>
<feature type="compositionally biased region" description="Basic and acidic residues" evidence="1">
    <location>
        <begin position="92"/>
        <end position="108"/>
    </location>
</feature>
<evidence type="ECO:0000313" key="3">
    <source>
        <dbReference type="Proteomes" id="UP001164743"/>
    </source>
</evidence>
<dbReference type="EMBL" id="CP110426">
    <property type="protein sequence ID" value="WAQ85988.1"/>
    <property type="molecule type" value="Genomic_DNA"/>
</dbReference>